<name>A0A8S5UCX8_9CAUD</name>
<protein>
    <submittedName>
        <fullName evidence="1">Uncharacterized protein</fullName>
    </submittedName>
</protein>
<organism evidence="1">
    <name type="scientific">Siphoviridae sp. ctgN495</name>
    <dbReference type="NCBI Taxonomy" id="2825608"/>
    <lineage>
        <taxon>Viruses</taxon>
        <taxon>Duplodnaviria</taxon>
        <taxon>Heunggongvirae</taxon>
        <taxon>Uroviricota</taxon>
        <taxon>Caudoviricetes</taxon>
    </lineage>
</organism>
<evidence type="ECO:0000313" key="1">
    <source>
        <dbReference type="EMBL" id="DAF92230.1"/>
    </source>
</evidence>
<sequence length="180" mass="20742">MPDPYVKVVGVDSFMSIGAQVKDDQLTFPIVGLNRPDNYSIDTDRTNFTLIHKGVPVAVDDKENEFYNEKVIPIKQSYDIHVLTTNQADMDEMIREIIFKYTSMYFLTITLPYEVKRKIRFGICIDGEIERTSGYSQYAESGTLYESIIPVRTEGMVIVSYTPVRIRRTEFVTEIENPKC</sequence>
<proteinExistence type="predicted"/>
<accession>A0A8S5UCX8</accession>
<dbReference type="EMBL" id="BK016063">
    <property type="protein sequence ID" value="DAF92230.1"/>
    <property type="molecule type" value="Genomic_DNA"/>
</dbReference>
<reference evidence="1" key="1">
    <citation type="journal article" date="2021" name="Proc. Natl. Acad. Sci. U.S.A.">
        <title>A Catalog of Tens of Thousands of Viruses from Human Metagenomes Reveals Hidden Associations with Chronic Diseases.</title>
        <authorList>
            <person name="Tisza M.J."/>
            <person name="Buck C.B."/>
        </authorList>
    </citation>
    <scope>NUCLEOTIDE SEQUENCE</scope>
    <source>
        <strain evidence="1">CtgN495</strain>
    </source>
</reference>